<dbReference type="CDD" id="cd04301">
    <property type="entry name" value="NAT_SF"/>
    <property type="match status" value="1"/>
</dbReference>
<evidence type="ECO:0000313" key="5">
    <source>
        <dbReference type="EMBL" id="GIH62847.1"/>
    </source>
</evidence>
<dbReference type="Gene3D" id="3.40.630.30">
    <property type="match status" value="1"/>
</dbReference>
<gene>
    <name evidence="5" type="ORF">Msi02_36640</name>
</gene>
<dbReference type="SUPFAM" id="SSF55729">
    <property type="entry name" value="Acyl-CoA N-acyltransferases (Nat)"/>
    <property type="match status" value="1"/>
</dbReference>
<dbReference type="EMBL" id="BOOF01000018">
    <property type="protein sequence ID" value="GIH62847.1"/>
    <property type="molecule type" value="Genomic_DNA"/>
</dbReference>
<evidence type="ECO:0000313" key="6">
    <source>
        <dbReference type="Proteomes" id="UP000660454"/>
    </source>
</evidence>
<reference evidence="5 6" key="1">
    <citation type="submission" date="2021-01" db="EMBL/GenBank/DDBJ databases">
        <title>Whole genome shotgun sequence of Microbispora siamensis NBRC 104113.</title>
        <authorList>
            <person name="Komaki H."/>
            <person name="Tamura T."/>
        </authorList>
    </citation>
    <scope>NUCLEOTIDE SEQUENCE [LARGE SCALE GENOMIC DNA]</scope>
    <source>
        <strain evidence="5 6">NBRC 104113</strain>
    </source>
</reference>
<comment type="caution">
    <text evidence="5">The sequence shown here is derived from an EMBL/GenBank/DDBJ whole genome shotgun (WGS) entry which is preliminary data.</text>
</comment>
<evidence type="ECO:0000256" key="1">
    <source>
        <dbReference type="ARBA" id="ARBA00022679"/>
    </source>
</evidence>
<feature type="region of interest" description="Disordered" evidence="3">
    <location>
        <begin position="199"/>
        <end position="222"/>
    </location>
</feature>
<accession>A0ABQ4GN66</accession>
<feature type="domain" description="N-acetyltransferase" evidence="4">
    <location>
        <begin position="46"/>
        <end position="195"/>
    </location>
</feature>
<dbReference type="InterPro" id="IPR000182">
    <property type="entry name" value="GNAT_dom"/>
</dbReference>
<organism evidence="5 6">
    <name type="scientific">Microbispora siamensis</name>
    <dbReference type="NCBI Taxonomy" id="564413"/>
    <lineage>
        <taxon>Bacteria</taxon>
        <taxon>Bacillati</taxon>
        <taxon>Actinomycetota</taxon>
        <taxon>Actinomycetes</taxon>
        <taxon>Streptosporangiales</taxon>
        <taxon>Streptosporangiaceae</taxon>
        <taxon>Microbispora</taxon>
    </lineage>
</organism>
<proteinExistence type="predicted"/>
<keyword evidence="1" id="KW-0808">Transferase</keyword>
<name>A0ABQ4GN66_9ACTN</name>
<dbReference type="Pfam" id="PF00583">
    <property type="entry name" value="Acetyltransf_1"/>
    <property type="match status" value="1"/>
</dbReference>
<dbReference type="PROSITE" id="PS51186">
    <property type="entry name" value="GNAT"/>
    <property type="match status" value="1"/>
</dbReference>
<dbReference type="RefSeq" id="WP_239108485.1">
    <property type="nucleotide sequence ID" value="NZ_BOOF01000018.1"/>
</dbReference>
<dbReference type="Proteomes" id="UP000660454">
    <property type="component" value="Unassembled WGS sequence"/>
</dbReference>
<protein>
    <recommendedName>
        <fullName evidence="4">N-acetyltransferase domain-containing protein</fullName>
    </recommendedName>
</protein>
<keyword evidence="2" id="KW-0012">Acyltransferase</keyword>
<evidence type="ECO:0000259" key="4">
    <source>
        <dbReference type="PROSITE" id="PS51186"/>
    </source>
</evidence>
<dbReference type="InterPro" id="IPR016181">
    <property type="entry name" value="Acyl_CoA_acyltransferase"/>
</dbReference>
<dbReference type="PANTHER" id="PTHR43877">
    <property type="entry name" value="AMINOALKYLPHOSPHONATE N-ACETYLTRANSFERASE-RELATED-RELATED"/>
    <property type="match status" value="1"/>
</dbReference>
<evidence type="ECO:0000256" key="3">
    <source>
        <dbReference type="SAM" id="MobiDB-lite"/>
    </source>
</evidence>
<evidence type="ECO:0000256" key="2">
    <source>
        <dbReference type="ARBA" id="ARBA00023315"/>
    </source>
</evidence>
<sequence length="222" mass="23787">MSATAGERGRAGGGAPDHAAPDYAVRDYAVRDYGVRDYGVPDYAGYEVRHVGVGDPEAEPLLAGLSAEYTARYGPNDELARFPAHEFAPPHGAFLVLVSGGETVAGGAFRRYDPVTAELKRIWSHPSHRRRGLGRAVVRALEREAAVRGYRRVYLTTGPRQPEAAALYLAAGYTPLFDVDDRPVRGPLPFVKDLSGVRPGIPGRDPLPESEAFHAGTAGGPL</sequence>
<dbReference type="PANTHER" id="PTHR43877:SF2">
    <property type="entry name" value="AMINOALKYLPHOSPHONATE N-ACETYLTRANSFERASE-RELATED"/>
    <property type="match status" value="1"/>
</dbReference>
<dbReference type="InterPro" id="IPR050832">
    <property type="entry name" value="Bact_Acetyltransf"/>
</dbReference>
<keyword evidence="6" id="KW-1185">Reference proteome</keyword>